<evidence type="ECO:0000256" key="5">
    <source>
        <dbReference type="ARBA" id="ARBA00022737"/>
    </source>
</evidence>
<feature type="domain" description="ABC transporter" evidence="10">
    <location>
        <begin position="6"/>
        <end position="241"/>
    </location>
</feature>
<dbReference type="EMBL" id="SMGD01000014">
    <property type="protein sequence ID" value="TCK47475.1"/>
    <property type="molecule type" value="Genomic_DNA"/>
</dbReference>
<keyword evidence="5" id="KW-0677">Repeat</keyword>
<feature type="domain" description="ABC transporter" evidence="10">
    <location>
        <begin position="253"/>
        <end position="494"/>
    </location>
</feature>
<keyword evidence="7 11" id="KW-0067">ATP-binding</keyword>
<dbReference type="Pfam" id="PF00005">
    <property type="entry name" value="ABC_tran"/>
    <property type="match status" value="2"/>
</dbReference>
<sequence length="497" mass="54535">MTDPILRLADIDKIFTGVHALSDVSMRIEPGEVHALLGENGAGKSTLIKVITGVYSLDGGNMWLDGKPFTPKSSSDAQAHGVSTVYQEVNLIPTMSVASNLFLERQPRRFGLINWKSVHDQSIDLLKRLKLDIDVEKPLGSYSIAVQQLVAIARALALKAKILILDEPTASLDSREAKILFDLMRELKSQGIAIIFVTHFLDQVYEVSDRITVLRNGMHVATHLTKELTQLDLVSLMLGKAFDKSAGMQKHTQAHHDIPYLDVEGIGKKRVLDPISLKVHTGEVLGLAGLLGSGRSETVNLIFGAIRSDQGKIKINGHSCHIHSPRQAIRQGLGFCPEDRRHDGLVGELSVRENIILALQAKRGWLKPVSEAQQHKIADDMIKQLGIVTPDAEKPAGQLSGGNQQKVILARWLAANPNLLILDEPTRGIDIGAHAEIVALIRRLCEEQGMALLVVSSELDEVVSISDRILVLRERHQAAELEGEQVNQQRIIEAIAS</sequence>
<dbReference type="FunFam" id="3.40.50.300:FF:000127">
    <property type="entry name" value="Ribose import ATP-binding protein RbsA"/>
    <property type="match status" value="1"/>
</dbReference>
<dbReference type="SUPFAM" id="SSF52540">
    <property type="entry name" value="P-loop containing nucleoside triphosphate hydrolases"/>
    <property type="match status" value="2"/>
</dbReference>
<keyword evidence="2" id="KW-0813">Transport</keyword>
<dbReference type="AlphaFoldDB" id="A0A4R1JA14"/>
<keyword evidence="8" id="KW-1278">Translocase</keyword>
<dbReference type="Gene3D" id="3.40.50.300">
    <property type="entry name" value="P-loop containing nucleotide triphosphate hydrolases"/>
    <property type="match status" value="2"/>
</dbReference>
<dbReference type="InterPro" id="IPR017871">
    <property type="entry name" value="ABC_transporter-like_CS"/>
</dbReference>
<keyword evidence="3" id="KW-1003">Cell membrane</keyword>
<organism evidence="11 12">
    <name type="scientific">Celerinatantimonas diazotrophica</name>
    <dbReference type="NCBI Taxonomy" id="412034"/>
    <lineage>
        <taxon>Bacteria</taxon>
        <taxon>Pseudomonadati</taxon>
        <taxon>Pseudomonadota</taxon>
        <taxon>Gammaproteobacteria</taxon>
        <taxon>Celerinatantimonadaceae</taxon>
        <taxon>Celerinatantimonas</taxon>
    </lineage>
</organism>
<reference evidence="11 12" key="1">
    <citation type="submission" date="2019-03" db="EMBL/GenBank/DDBJ databases">
        <title>Genomic Encyclopedia of Type Strains, Phase IV (KMG-IV): sequencing the most valuable type-strain genomes for metagenomic binning, comparative biology and taxonomic classification.</title>
        <authorList>
            <person name="Goeker M."/>
        </authorList>
    </citation>
    <scope>NUCLEOTIDE SEQUENCE [LARGE SCALE GENOMIC DNA]</scope>
    <source>
        <strain evidence="11 12">DSM 18577</strain>
    </source>
</reference>
<keyword evidence="4" id="KW-0762">Sugar transport</keyword>
<dbReference type="PROSITE" id="PS50893">
    <property type="entry name" value="ABC_TRANSPORTER_2"/>
    <property type="match status" value="2"/>
</dbReference>
<evidence type="ECO:0000256" key="6">
    <source>
        <dbReference type="ARBA" id="ARBA00022741"/>
    </source>
</evidence>
<evidence type="ECO:0000256" key="8">
    <source>
        <dbReference type="ARBA" id="ARBA00022967"/>
    </source>
</evidence>
<comment type="caution">
    <text evidence="11">The sequence shown here is derived from an EMBL/GenBank/DDBJ whole genome shotgun (WGS) entry which is preliminary data.</text>
</comment>
<keyword evidence="9" id="KW-0472">Membrane</keyword>
<accession>A0A4R1JA14</accession>
<evidence type="ECO:0000259" key="10">
    <source>
        <dbReference type="PROSITE" id="PS50893"/>
    </source>
</evidence>
<evidence type="ECO:0000256" key="9">
    <source>
        <dbReference type="ARBA" id="ARBA00023136"/>
    </source>
</evidence>
<evidence type="ECO:0000256" key="3">
    <source>
        <dbReference type="ARBA" id="ARBA00022475"/>
    </source>
</evidence>
<proteinExistence type="predicted"/>
<dbReference type="CDD" id="cd03215">
    <property type="entry name" value="ABC_Carb_Monos_II"/>
    <property type="match status" value="1"/>
</dbReference>
<protein>
    <submittedName>
        <fullName evidence="11">Monosaccharide ABC transporter ATP-binding protein (CUT2 family)</fullName>
    </submittedName>
</protein>
<dbReference type="GO" id="GO:0016887">
    <property type="term" value="F:ATP hydrolysis activity"/>
    <property type="evidence" value="ECO:0007669"/>
    <property type="project" value="InterPro"/>
</dbReference>
<dbReference type="RefSeq" id="WP_224054873.1">
    <property type="nucleotide sequence ID" value="NZ_OU594967.1"/>
</dbReference>
<dbReference type="InterPro" id="IPR003593">
    <property type="entry name" value="AAA+_ATPase"/>
</dbReference>
<dbReference type="PROSITE" id="PS00211">
    <property type="entry name" value="ABC_TRANSPORTER_1"/>
    <property type="match status" value="1"/>
</dbReference>
<evidence type="ECO:0000256" key="4">
    <source>
        <dbReference type="ARBA" id="ARBA00022597"/>
    </source>
</evidence>
<evidence type="ECO:0000313" key="11">
    <source>
        <dbReference type="EMBL" id="TCK47475.1"/>
    </source>
</evidence>
<dbReference type="GO" id="GO:0005886">
    <property type="term" value="C:plasma membrane"/>
    <property type="evidence" value="ECO:0007669"/>
    <property type="project" value="UniProtKB-SubCell"/>
</dbReference>
<keyword evidence="6" id="KW-0547">Nucleotide-binding</keyword>
<comment type="subcellular location">
    <subcellularLocation>
        <location evidence="1">Cell membrane</location>
        <topology evidence="1">Peripheral membrane protein</topology>
    </subcellularLocation>
</comment>
<dbReference type="InterPro" id="IPR050107">
    <property type="entry name" value="ABC_carbohydrate_import_ATPase"/>
</dbReference>
<dbReference type="GO" id="GO:0005524">
    <property type="term" value="F:ATP binding"/>
    <property type="evidence" value="ECO:0007669"/>
    <property type="project" value="UniProtKB-KW"/>
</dbReference>
<keyword evidence="12" id="KW-1185">Reference proteome</keyword>
<dbReference type="CDD" id="cd03216">
    <property type="entry name" value="ABC_Carb_Monos_I"/>
    <property type="match status" value="1"/>
</dbReference>
<dbReference type="SMART" id="SM00382">
    <property type="entry name" value="AAA"/>
    <property type="match status" value="2"/>
</dbReference>
<evidence type="ECO:0000256" key="1">
    <source>
        <dbReference type="ARBA" id="ARBA00004202"/>
    </source>
</evidence>
<dbReference type="InterPro" id="IPR003439">
    <property type="entry name" value="ABC_transporter-like_ATP-bd"/>
</dbReference>
<gene>
    <name evidence="11" type="ORF">EV690_2502</name>
</gene>
<dbReference type="PANTHER" id="PTHR43790">
    <property type="entry name" value="CARBOHYDRATE TRANSPORT ATP-BINDING PROTEIN MG119-RELATED"/>
    <property type="match status" value="1"/>
</dbReference>
<dbReference type="PANTHER" id="PTHR43790:SF9">
    <property type="entry name" value="GALACTOFURANOSE TRANSPORTER ATP-BINDING PROTEIN YTFR"/>
    <property type="match status" value="1"/>
</dbReference>
<evidence type="ECO:0000256" key="2">
    <source>
        <dbReference type="ARBA" id="ARBA00022448"/>
    </source>
</evidence>
<name>A0A4R1JA14_9GAMM</name>
<dbReference type="Proteomes" id="UP000295565">
    <property type="component" value="Unassembled WGS sequence"/>
</dbReference>
<dbReference type="InterPro" id="IPR027417">
    <property type="entry name" value="P-loop_NTPase"/>
</dbReference>
<evidence type="ECO:0000256" key="7">
    <source>
        <dbReference type="ARBA" id="ARBA00022840"/>
    </source>
</evidence>
<evidence type="ECO:0000313" key="12">
    <source>
        <dbReference type="Proteomes" id="UP000295565"/>
    </source>
</evidence>